<keyword evidence="3" id="KW-1185">Reference proteome</keyword>
<name>A0A9P5KAR2_COLSI</name>
<gene>
    <name evidence="2" type="ORF">CGCSCA2_v001173</name>
</gene>
<dbReference type="PANTHER" id="PTHR48079:SF7">
    <property type="entry name" value="NAD(P)-BINDING DOMAIN-CONTAINING PROTEIN-RELATED"/>
    <property type="match status" value="1"/>
</dbReference>
<dbReference type="SUPFAM" id="SSF51735">
    <property type="entry name" value="NAD(P)-binding Rossmann-fold domains"/>
    <property type="match status" value="1"/>
</dbReference>
<dbReference type="InterPro" id="IPR008030">
    <property type="entry name" value="NmrA-like"/>
</dbReference>
<evidence type="ECO:0000313" key="3">
    <source>
        <dbReference type="Proteomes" id="UP000711996"/>
    </source>
</evidence>
<evidence type="ECO:0000313" key="2">
    <source>
        <dbReference type="EMBL" id="KAF4866182.1"/>
    </source>
</evidence>
<dbReference type="InterPro" id="IPR051783">
    <property type="entry name" value="NAD(P)-dependent_oxidoreduct"/>
</dbReference>
<protein>
    <submittedName>
        <fullName evidence="2">Hypotheticall protein</fullName>
    </submittedName>
</protein>
<reference evidence="2" key="1">
    <citation type="submission" date="2019-06" db="EMBL/GenBank/DDBJ databases">
        <authorList>
            <person name="Gan P."/>
            <person name="Shirasu K."/>
        </authorList>
    </citation>
    <scope>NUCLEOTIDE SEQUENCE [LARGE SCALE GENOMIC DNA]</scope>
    <source>
        <strain evidence="2">CAD2</strain>
    </source>
</reference>
<dbReference type="InterPro" id="IPR036291">
    <property type="entry name" value="NAD(P)-bd_dom_sf"/>
</dbReference>
<accession>A0A9P5KAR2</accession>
<dbReference type="Pfam" id="PF05368">
    <property type="entry name" value="NmrA"/>
    <property type="match status" value="1"/>
</dbReference>
<evidence type="ECO:0000259" key="1">
    <source>
        <dbReference type="Pfam" id="PF05368"/>
    </source>
</evidence>
<feature type="domain" description="NmrA-like" evidence="1">
    <location>
        <begin position="5"/>
        <end position="76"/>
    </location>
</feature>
<organism evidence="2 3">
    <name type="scientific">Colletotrichum siamense</name>
    <name type="common">Anthracnose fungus</name>
    <dbReference type="NCBI Taxonomy" id="690259"/>
    <lineage>
        <taxon>Eukaryota</taxon>
        <taxon>Fungi</taxon>
        <taxon>Dikarya</taxon>
        <taxon>Ascomycota</taxon>
        <taxon>Pezizomycotina</taxon>
        <taxon>Sordariomycetes</taxon>
        <taxon>Hypocreomycetidae</taxon>
        <taxon>Glomerellales</taxon>
        <taxon>Glomerellaceae</taxon>
        <taxon>Colletotrichum</taxon>
        <taxon>Colletotrichum gloeosporioides species complex</taxon>
    </lineage>
</organism>
<sequence length="340" mass="37020">MASPKVFITGATGYIGGDFLYAAYHSHPEWSFSALVRNQEKAAILQEAFPNVRLVLGDLDSTDVLREEASVADIVLHFADCDHEESARAFIEGLKLHPADRPGWYIHTSGTGILTVEDGRANTCGVHRSKVYDDWDGVSELLNLPDDAFHRNVDKIVTDTIALPSKNFKTAIVCPCCIYGPGRGPGNTKSVQVYTLATTVLERGKGIRIGDGENIWHQVHIQDLSNLYLALAEAAASGGGKATWDDEGYYLAENGSFSWGDVEKAVAQAAFEEGLIKTSELDVLDWDGTDKLDPAGPYKWGSNSRGLATRASKLLGWKPVQPKLMDVVGDIVELQAKDLK</sequence>
<dbReference type="AlphaFoldDB" id="A0A9P5KAR2"/>
<dbReference type="PANTHER" id="PTHR48079">
    <property type="entry name" value="PROTEIN YEEZ"/>
    <property type="match status" value="1"/>
</dbReference>
<dbReference type="Gene3D" id="3.40.50.720">
    <property type="entry name" value="NAD(P)-binding Rossmann-like Domain"/>
    <property type="match status" value="1"/>
</dbReference>
<dbReference type="EMBL" id="QPMT01000002">
    <property type="protein sequence ID" value="KAF4866182.1"/>
    <property type="molecule type" value="Genomic_DNA"/>
</dbReference>
<comment type="caution">
    <text evidence="2">The sequence shown here is derived from an EMBL/GenBank/DDBJ whole genome shotgun (WGS) entry which is preliminary data.</text>
</comment>
<proteinExistence type="predicted"/>
<dbReference type="OrthoDB" id="411064at2759"/>
<dbReference type="GO" id="GO:0005737">
    <property type="term" value="C:cytoplasm"/>
    <property type="evidence" value="ECO:0007669"/>
    <property type="project" value="TreeGrafter"/>
</dbReference>
<dbReference type="GO" id="GO:0004029">
    <property type="term" value="F:aldehyde dehydrogenase (NAD+) activity"/>
    <property type="evidence" value="ECO:0007669"/>
    <property type="project" value="TreeGrafter"/>
</dbReference>
<dbReference type="Proteomes" id="UP000711996">
    <property type="component" value="Unassembled WGS sequence"/>
</dbReference>